<dbReference type="Proteomes" id="UP000280307">
    <property type="component" value="Unassembled WGS sequence"/>
</dbReference>
<dbReference type="Pfam" id="PF05050">
    <property type="entry name" value="Methyltransf_21"/>
    <property type="match status" value="1"/>
</dbReference>
<dbReference type="InterPro" id="IPR029063">
    <property type="entry name" value="SAM-dependent_MTases_sf"/>
</dbReference>
<gene>
    <name evidence="2" type="ORF">EI684_20530</name>
</gene>
<keyword evidence="2" id="KW-0808">Transferase</keyword>
<dbReference type="EMBL" id="RSAS01000843">
    <property type="protein sequence ID" value="RRR66561.1"/>
    <property type="molecule type" value="Genomic_DNA"/>
</dbReference>
<name>A0A426TRY8_9CHLR</name>
<keyword evidence="2" id="KW-0489">Methyltransferase</keyword>
<dbReference type="InterPro" id="IPR006342">
    <property type="entry name" value="FkbM_mtfrase"/>
</dbReference>
<comment type="caution">
    <text evidence="2">The sequence shown here is derived from an EMBL/GenBank/DDBJ whole genome shotgun (WGS) entry which is preliminary data.</text>
</comment>
<proteinExistence type="predicted"/>
<evidence type="ECO:0000313" key="3">
    <source>
        <dbReference type="Proteomes" id="UP000280307"/>
    </source>
</evidence>
<dbReference type="PANTHER" id="PTHR34203">
    <property type="entry name" value="METHYLTRANSFERASE, FKBM FAMILY PROTEIN"/>
    <property type="match status" value="1"/>
</dbReference>
<dbReference type="NCBIfam" id="TIGR01444">
    <property type="entry name" value="fkbM_fam"/>
    <property type="match status" value="1"/>
</dbReference>
<sequence>MKIDMIYQVKSKLSYFLYKYRRIPRRFISILRSKPILLKLSHFKIYVQLNDWAVGMWLAAKRTYEPHVTRAMTAYMRPGGVVVDIGANIGYYTLLAAALVGTTGKVIAFEPSTENQALLAQSINANNFHNVTVYPYAVSSQRGQVAFAMNDSNGAMCPNEPLSSARRVETVTLDSMLQDEPCINLIKMDIEGAEGLALAGMQEIVRRHQPVIFSEFSPLALRNISGIEPEAYLDQLRALGYILSVVSHDQMSVDKPCTNTEIMQKYIDSQSNHIDIKAEPLGTQV</sequence>
<organism evidence="2 3">
    <name type="scientific">Candidatus Viridilinea halotolerans</name>
    <dbReference type="NCBI Taxonomy" id="2491704"/>
    <lineage>
        <taxon>Bacteria</taxon>
        <taxon>Bacillati</taxon>
        <taxon>Chloroflexota</taxon>
        <taxon>Chloroflexia</taxon>
        <taxon>Chloroflexales</taxon>
        <taxon>Chloroflexineae</taxon>
        <taxon>Oscillochloridaceae</taxon>
        <taxon>Candidatus Viridilinea</taxon>
    </lineage>
</organism>
<dbReference type="SUPFAM" id="SSF53335">
    <property type="entry name" value="S-adenosyl-L-methionine-dependent methyltransferases"/>
    <property type="match status" value="1"/>
</dbReference>
<reference evidence="2 3" key="1">
    <citation type="submission" date="2018-12" db="EMBL/GenBank/DDBJ databases">
        <title>Genome Sequence of Candidatus Viridilinea halotolerans isolated from saline sulfide-rich spring.</title>
        <authorList>
            <person name="Grouzdev D.S."/>
            <person name="Burganskaya E.I."/>
            <person name="Krutkina M.S."/>
            <person name="Sukhacheva M.V."/>
            <person name="Gorlenko V.M."/>
        </authorList>
    </citation>
    <scope>NUCLEOTIDE SEQUENCE [LARGE SCALE GENOMIC DNA]</scope>
    <source>
        <strain evidence="2">Chok-6</strain>
    </source>
</reference>
<feature type="domain" description="Methyltransferase FkbM" evidence="1">
    <location>
        <begin position="84"/>
        <end position="241"/>
    </location>
</feature>
<dbReference type="GO" id="GO:0008168">
    <property type="term" value="F:methyltransferase activity"/>
    <property type="evidence" value="ECO:0007669"/>
    <property type="project" value="UniProtKB-KW"/>
</dbReference>
<dbReference type="PANTHER" id="PTHR34203:SF15">
    <property type="entry name" value="SLL1173 PROTEIN"/>
    <property type="match status" value="1"/>
</dbReference>
<dbReference type="Gene3D" id="3.40.50.150">
    <property type="entry name" value="Vaccinia Virus protein VP39"/>
    <property type="match status" value="1"/>
</dbReference>
<evidence type="ECO:0000313" key="2">
    <source>
        <dbReference type="EMBL" id="RRR66561.1"/>
    </source>
</evidence>
<protein>
    <submittedName>
        <fullName evidence="2">FkbM family methyltransferase</fullName>
    </submittedName>
</protein>
<dbReference type="InterPro" id="IPR052514">
    <property type="entry name" value="SAM-dependent_MTase"/>
</dbReference>
<evidence type="ECO:0000259" key="1">
    <source>
        <dbReference type="Pfam" id="PF05050"/>
    </source>
</evidence>
<dbReference type="GO" id="GO:0032259">
    <property type="term" value="P:methylation"/>
    <property type="evidence" value="ECO:0007669"/>
    <property type="project" value="UniProtKB-KW"/>
</dbReference>
<accession>A0A426TRY8</accession>
<dbReference type="AlphaFoldDB" id="A0A426TRY8"/>